<feature type="domain" description="AMP-binding enzyme C-terminal" evidence="6">
    <location>
        <begin position="415"/>
        <end position="490"/>
    </location>
</feature>
<evidence type="ECO:0000256" key="4">
    <source>
        <dbReference type="ARBA" id="ARBA00023098"/>
    </source>
</evidence>
<evidence type="ECO:0000259" key="5">
    <source>
        <dbReference type="Pfam" id="PF00501"/>
    </source>
</evidence>
<name>A0A1I7ES28_9BURK</name>
<keyword evidence="2 7" id="KW-0436">Ligase</keyword>
<sequence length="509" mass="55936">MYKSLTINDFLNRALVAYPDRIAIVDEEVQPARSWGEMTYAELGRKARAQAATLDEMGVPVGARVAIVSQNSARLICTFYGVSGWGRVLVPVNFRLAPAEIRHIIAHSGAEVLLLDPEFRHLAELVPCQRTFVLGDDDDKIWSSAADPVPWVEDEMAIAVINYTSGTTGQPKGVQLSHRHLWLNSTVFGWQTSVSDRDVYLHAVQAFHGSGWGHIYAATAMGVKNVVLRKMDGTELLRRVQAHGVTYLCAAPAVVSAVLAGAKTWDGPIPGHGRLRIICGGAPPPTRTIQRVRDELGWEFIQMYGLTETGPLLTLNRMRAEWDDLDSFEQARLLGRAGVPVLGVQLRVAADGEVLARSSRILDSYWNDPEATAKAHDGDWFRTGDGGVISDGYLTISDRIKDVIVSGGENVASVEVENAVASHPAVRDVAVIGIPDEKWGELVTALVVLEADQQATAAELVAHCRLHLAGYKCPKRIEFRDELPRNATGKLQKYLLRKPYWESLSRQVN</sequence>
<dbReference type="Pfam" id="PF13193">
    <property type="entry name" value="AMP-binding_C"/>
    <property type="match status" value="1"/>
</dbReference>
<evidence type="ECO:0000256" key="3">
    <source>
        <dbReference type="ARBA" id="ARBA00022832"/>
    </source>
</evidence>
<dbReference type="InterPro" id="IPR042099">
    <property type="entry name" value="ANL_N_sf"/>
</dbReference>
<dbReference type="GO" id="GO:0006631">
    <property type="term" value="P:fatty acid metabolic process"/>
    <property type="evidence" value="ECO:0007669"/>
    <property type="project" value="UniProtKB-KW"/>
</dbReference>
<evidence type="ECO:0000259" key="6">
    <source>
        <dbReference type="Pfam" id="PF13193"/>
    </source>
</evidence>
<dbReference type="Pfam" id="PF00501">
    <property type="entry name" value="AMP-binding"/>
    <property type="match status" value="1"/>
</dbReference>
<accession>A0A1I7ES28</accession>
<reference evidence="7 8" key="1">
    <citation type="submission" date="2016-10" db="EMBL/GenBank/DDBJ databases">
        <authorList>
            <person name="de Groot N.N."/>
        </authorList>
    </citation>
    <scope>NUCLEOTIDE SEQUENCE [LARGE SCALE GENOMIC DNA]</scope>
    <source>
        <strain evidence="7 8">LMG 27731</strain>
    </source>
</reference>
<dbReference type="AlphaFoldDB" id="A0A1I7ES28"/>
<evidence type="ECO:0000313" key="7">
    <source>
        <dbReference type="EMBL" id="SFU26724.1"/>
    </source>
</evidence>
<protein>
    <submittedName>
        <fullName evidence="7">Acyl-CoA synthetase (AMP-forming)/AMP-acid ligase II</fullName>
    </submittedName>
</protein>
<dbReference type="InterPro" id="IPR020845">
    <property type="entry name" value="AMP-binding_CS"/>
</dbReference>
<organism evidence="7 8">
    <name type="scientific">Paraburkholderia aspalathi</name>
    <dbReference type="NCBI Taxonomy" id="1324617"/>
    <lineage>
        <taxon>Bacteria</taxon>
        <taxon>Pseudomonadati</taxon>
        <taxon>Pseudomonadota</taxon>
        <taxon>Betaproteobacteria</taxon>
        <taxon>Burkholderiales</taxon>
        <taxon>Burkholderiaceae</taxon>
        <taxon>Paraburkholderia</taxon>
    </lineage>
</organism>
<dbReference type="Gene3D" id="3.40.50.12780">
    <property type="entry name" value="N-terminal domain of ligase-like"/>
    <property type="match status" value="1"/>
</dbReference>
<evidence type="ECO:0000256" key="2">
    <source>
        <dbReference type="ARBA" id="ARBA00022598"/>
    </source>
</evidence>
<dbReference type="PANTHER" id="PTHR43859">
    <property type="entry name" value="ACYL-ACTIVATING ENZYME"/>
    <property type="match status" value="1"/>
</dbReference>
<keyword evidence="3" id="KW-0276">Fatty acid metabolism</keyword>
<dbReference type="InterPro" id="IPR045851">
    <property type="entry name" value="AMP-bd_C_sf"/>
</dbReference>
<evidence type="ECO:0000256" key="1">
    <source>
        <dbReference type="ARBA" id="ARBA00006432"/>
    </source>
</evidence>
<dbReference type="EMBL" id="FPBH01000066">
    <property type="protein sequence ID" value="SFU26724.1"/>
    <property type="molecule type" value="Genomic_DNA"/>
</dbReference>
<dbReference type="PROSITE" id="PS00455">
    <property type="entry name" value="AMP_BINDING"/>
    <property type="match status" value="1"/>
</dbReference>
<dbReference type="InterPro" id="IPR000873">
    <property type="entry name" value="AMP-dep_synth/lig_dom"/>
</dbReference>
<dbReference type="GO" id="GO:0016874">
    <property type="term" value="F:ligase activity"/>
    <property type="evidence" value="ECO:0007669"/>
    <property type="project" value="UniProtKB-KW"/>
</dbReference>
<evidence type="ECO:0000313" key="8">
    <source>
        <dbReference type="Proteomes" id="UP000198844"/>
    </source>
</evidence>
<dbReference type="OrthoDB" id="9766486at2"/>
<comment type="similarity">
    <text evidence="1">Belongs to the ATP-dependent AMP-binding enzyme family.</text>
</comment>
<dbReference type="Gene3D" id="3.30.300.30">
    <property type="match status" value="1"/>
</dbReference>
<keyword evidence="4" id="KW-0443">Lipid metabolism</keyword>
<dbReference type="InterPro" id="IPR025110">
    <property type="entry name" value="AMP-bd_C"/>
</dbReference>
<dbReference type="PANTHER" id="PTHR43859:SF4">
    <property type="entry name" value="BUTANOATE--COA LIGASE AAE1-RELATED"/>
    <property type="match status" value="1"/>
</dbReference>
<proteinExistence type="inferred from homology"/>
<feature type="domain" description="AMP-dependent synthetase/ligase" evidence="5">
    <location>
        <begin position="14"/>
        <end position="351"/>
    </location>
</feature>
<dbReference type="RefSeq" id="WP_093647716.1">
    <property type="nucleotide sequence ID" value="NZ_FPBH01000066.1"/>
</dbReference>
<gene>
    <name evidence="7" type="ORF">SAMN05192563_106613</name>
</gene>
<dbReference type="FunFam" id="3.30.300.30:FF:000008">
    <property type="entry name" value="2,3-dihydroxybenzoate-AMP ligase"/>
    <property type="match status" value="1"/>
</dbReference>
<dbReference type="Proteomes" id="UP000198844">
    <property type="component" value="Unassembled WGS sequence"/>
</dbReference>
<dbReference type="SUPFAM" id="SSF56801">
    <property type="entry name" value="Acetyl-CoA synthetase-like"/>
    <property type="match status" value="1"/>
</dbReference>